<evidence type="ECO:0000313" key="5">
    <source>
        <dbReference type="EMBL" id="GMG81111.1"/>
    </source>
</evidence>
<comment type="caution">
    <text evidence="5">The sequence shown here is derived from an EMBL/GenBank/DDBJ whole genome shotgun (WGS) entry which is preliminary data.</text>
</comment>
<evidence type="ECO:0000256" key="2">
    <source>
        <dbReference type="ARBA" id="ARBA00022989"/>
    </source>
</evidence>
<feature type="transmembrane region" description="Helical" evidence="4">
    <location>
        <begin position="106"/>
        <end position="122"/>
    </location>
</feature>
<evidence type="ECO:0000313" key="6">
    <source>
        <dbReference type="Proteomes" id="UP001239909"/>
    </source>
</evidence>
<feature type="transmembrane region" description="Helical" evidence="4">
    <location>
        <begin position="175"/>
        <end position="194"/>
    </location>
</feature>
<dbReference type="InterPro" id="IPR036259">
    <property type="entry name" value="MFS_trans_sf"/>
</dbReference>
<feature type="transmembrane region" description="Helical" evidence="4">
    <location>
        <begin position="142"/>
        <end position="163"/>
    </location>
</feature>
<feature type="transmembrane region" description="Helical" evidence="4">
    <location>
        <begin position="280"/>
        <end position="300"/>
    </location>
</feature>
<feature type="transmembrane region" description="Helical" evidence="4">
    <location>
        <begin position="84"/>
        <end position="100"/>
    </location>
</feature>
<dbReference type="Pfam" id="PF07690">
    <property type="entry name" value="MFS_1"/>
    <property type="match status" value="1"/>
</dbReference>
<dbReference type="SUPFAM" id="SSF103473">
    <property type="entry name" value="MFS general substrate transporter"/>
    <property type="match status" value="1"/>
</dbReference>
<feature type="transmembrane region" description="Helical" evidence="4">
    <location>
        <begin position="370"/>
        <end position="388"/>
    </location>
</feature>
<evidence type="ECO:0000256" key="4">
    <source>
        <dbReference type="SAM" id="Phobius"/>
    </source>
</evidence>
<keyword evidence="1 4" id="KW-0812">Transmembrane</keyword>
<gene>
    <name evidence="5" type="ORF">LNKW23_03230</name>
</gene>
<feature type="transmembrane region" description="Helical" evidence="4">
    <location>
        <begin position="20"/>
        <end position="39"/>
    </location>
</feature>
<evidence type="ECO:0000256" key="3">
    <source>
        <dbReference type="ARBA" id="ARBA00023136"/>
    </source>
</evidence>
<keyword evidence="3 4" id="KW-0472">Membrane</keyword>
<feature type="transmembrane region" description="Helical" evidence="4">
    <location>
        <begin position="306"/>
        <end position="328"/>
    </location>
</feature>
<keyword evidence="6" id="KW-1185">Reference proteome</keyword>
<feature type="transmembrane region" description="Helical" evidence="4">
    <location>
        <begin position="340"/>
        <end position="364"/>
    </location>
</feature>
<feature type="transmembrane region" description="Helical" evidence="4">
    <location>
        <begin position="59"/>
        <end position="77"/>
    </location>
</feature>
<dbReference type="RefSeq" id="WP_285669740.1">
    <property type="nucleotide sequence ID" value="NZ_BSYI01000002.1"/>
</dbReference>
<feature type="transmembrane region" description="Helical" evidence="4">
    <location>
        <begin position="214"/>
        <end position="237"/>
    </location>
</feature>
<dbReference type="Proteomes" id="UP001239909">
    <property type="component" value="Unassembled WGS sequence"/>
</dbReference>
<feature type="transmembrane region" description="Helical" evidence="4">
    <location>
        <begin position="249"/>
        <end position="268"/>
    </location>
</feature>
<accession>A0ABQ6LL29</accession>
<dbReference type="EMBL" id="BSYI01000002">
    <property type="protein sequence ID" value="GMG81111.1"/>
    <property type="molecule type" value="Genomic_DNA"/>
</dbReference>
<sequence length="417" mass="45518">MPPLPISEAASLPVWRRPAALLVLMAIATPLAFATWSALLNNFVVEAAAFDGLDIGTLHVAREIPGFLAFLVIYLLFVIHEQRLAILALLVLGGGTAVVAEFPSYWGLMATTIISSVGFHYFETVNQSLQLQWLPKDRAPKIIGWIVSAGSAGSLVAFGTIILGAEFFGWGYETLYWLGGGACALLALVAWAWFPIFRAPVTQHRKMILRPRYWLYYALVFIGGARRQIFIVFAPFMMVERFGLAVHEVTGLMLANYVATIFFAPLAGRMIHRYGERNALIVEYIGLFTVFIAYAGIYFFHWGVALAIMLYVLDHLLFALAIAQKTYFQKIADPADQAPTAAVAFTINHIAAVTLPAPLGLLWLTAPGGVYALAAALALVSLTLAFLVPRHPMAGAETVLTRARPEAADPPLTQPAE</sequence>
<reference evidence="5 6" key="1">
    <citation type="submission" date="2023-04" db="EMBL/GenBank/DDBJ databases">
        <title>Marinoamorphus aggregata gen. nov., sp. Nov., isolate from tissue of brittle star Ophioplocus japonicus.</title>
        <authorList>
            <person name="Kawano K."/>
            <person name="Sawayama S."/>
            <person name="Nakagawa S."/>
        </authorList>
    </citation>
    <scope>NUCLEOTIDE SEQUENCE [LARGE SCALE GENOMIC DNA]</scope>
    <source>
        <strain evidence="5 6">NKW23</strain>
    </source>
</reference>
<proteinExistence type="predicted"/>
<keyword evidence="2 4" id="KW-1133">Transmembrane helix</keyword>
<name>A0ABQ6LL29_9RHOB</name>
<dbReference type="InterPro" id="IPR011701">
    <property type="entry name" value="MFS"/>
</dbReference>
<evidence type="ECO:0000256" key="1">
    <source>
        <dbReference type="ARBA" id="ARBA00022692"/>
    </source>
</evidence>
<dbReference type="Gene3D" id="1.20.1250.20">
    <property type="entry name" value="MFS general substrate transporter like domains"/>
    <property type="match status" value="2"/>
</dbReference>
<organism evidence="5 6">
    <name type="scientific">Paralimibaculum aggregatum</name>
    <dbReference type="NCBI Taxonomy" id="3036245"/>
    <lineage>
        <taxon>Bacteria</taxon>
        <taxon>Pseudomonadati</taxon>
        <taxon>Pseudomonadota</taxon>
        <taxon>Alphaproteobacteria</taxon>
        <taxon>Rhodobacterales</taxon>
        <taxon>Paracoccaceae</taxon>
        <taxon>Paralimibaculum</taxon>
    </lineage>
</organism>
<protein>
    <submittedName>
        <fullName evidence="5">MFS transporter</fullName>
    </submittedName>
</protein>